<dbReference type="Proteomes" id="UP000095766">
    <property type="component" value="Unassembled WGS sequence"/>
</dbReference>
<dbReference type="AlphaFoldDB" id="A0A174QVN1"/>
<gene>
    <name evidence="1" type="primary">cysE_2</name>
    <name evidence="1" type="ORF">ERS852510_02314</name>
</gene>
<sequence length="219" mass="24868">MKKEDLQRHIETQLRNIMCADVDIGNCIDAAINRTNVCLNAANNSYYNRMAIGGVDPYHSCAYAILLYFLSNELYKRDGNGERAEKVYYLNKALNGLEAFYADELPAIFSMEHPLGTVFGRAKYSNYLFFYQSCTIGGSWFESKMYYPVLGEHVTMFSGVKILGNSHIGNHVILGANTYVINCDIPDYSFVFPSSDARKPIIVSGKKEEILNREKSFWK</sequence>
<reference evidence="1 2" key="1">
    <citation type="submission" date="2015-09" db="EMBL/GenBank/DDBJ databases">
        <authorList>
            <consortium name="Pathogen Informatics"/>
        </authorList>
    </citation>
    <scope>NUCLEOTIDE SEQUENCE [LARGE SCALE GENOMIC DNA]</scope>
    <source>
        <strain evidence="1 2">2789STDY5834898</strain>
    </source>
</reference>
<keyword evidence="1" id="KW-0808">Transferase</keyword>
<dbReference type="GO" id="GO:0009001">
    <property type="term" value="F:serine O-acetyltransferase activity"/>
    <property type="evidence" value="ECO:0007669"/>
    <property type="project" value="UniProtKB-EC"/>
</dbReference>
<evidence type="ECO:0000313" key="2">
    <source>
        <dbReference type="Proteomes" id="UP000095766"/>
    </source>
</evidence>
<evidence type="ECO:0000313" key="1">
    <source>
        <dbReference type="EMBL" id="CUP77254.1"/>
    </source>
</evidence>
<dbReference type="Gene3D" id="2.160.10.10">
    <property type="entry name" value="Hexapeptide repeat proteins"/>
    <property type="match status" value="1"/>
</dbReference>
<dbReference type="EMBL" id="CZAO01000010">
    <property type="protein sequence ID" value="CUP77254.1"/>
    <property type="molecule type" value="Genomic_DNA"/>
</dbReference>
<proteinExistence type="predicted"/>
<keyword evidence="1" id="KW-0012">Acyltransferase</keyword>
<dbReference type="InterPro" id="IPR011004">
    <property type="entry name" value="Trimer_LpxA-like_sf"/>
</dbReference>
<dbReference type="RefSeq" id="WP_057253312.1">
    <property type="nucleotide sequence ID" value="NZ_CZAO01000010.1"/>
</dbReference>
<dbReference type="EC" id="2.3.1.30" evidence="1"/>
<organism evidence="1 2">
    <name type="scientific">Bacteroides uniformis</name>
    <dbReference type="NCBI Taxonomy" id="820"/>
    <lineage>
        <taxon>Bacteria</taxon>
        <taxon>Pseudomonadati</taxon>
        <taxon>Bacteroidota</taxon>
        <taxon>Bacteroidia</taxon>
        <taxon>Bacteroidales</taxon>
        <taxon>Bacteroidaceae</taxon>
        <taxon>Bacteroides</taxon>
    </lineage>
</organism>
<name>A0A174QVN1_BACUN</name>
<protein>
    <submittedName>
        <fullName evidence="1">Acetyltransferase</fullName>
        <ecNumber evidence="1">2.3.1.30</ecNumber>
    </submittedName>
</protein>
<dbReference type="SUPFAM" id="SSF51161">
    <property type="entry name" value="Trimeric LpxA-like enzymes"/>
    <property type="match status" value="1"/>
</dbReference>
<accession>A0A174QVN1</accession>